<feature type="domain" description="Transposase IS66 C-terminal" evidence="1">
    <location>
        <begin position="1"/>
        <end position="34"/>
    </location>
</feature>
<name>A0ABX0MJ49_9BURK</name>
<protein>
    <recommendedName>
        <fullName evidence="1">Transposase IS66 C-terminal domain-containing protein</fullName>
    </recommendedName>
</protein>
<dbReference type="EMBL" id="WHJF01000022">
    <property type="protein sequence ID" value="NHZ62806.1"/>
    <property type="molecule type" value="Genomic_DNA"/>
</dbReference>
<accession>A0ABX0MJ49</accession>
<dbReference type="EMBL" id="WHJF01000194">
    <property type="protein sequence ID" value="NHZ66917.1"/>
    <property type="molecule type" value="Genomic_DNA"/>
</dbReference>
<dbReference type="RefSeq" id="WP_167236946.1">
    <property type="nucleotide sequence ID" value="NZ_WHJF01000022.1"/>
</dbReference>
<gene>
    <name evidence="2" type="ORF">F1735_10905</name>
    <name evidence="3" type="ORF">F1735_32350</name>
</gene>
<dbReference type="Pfam" id="PF13817">
    <property type="entry name" value="DDE_Tnp_IS66_C"/>
    <property type="match status" value="1"/>
</dbReference>
<dbReference type="Proteomes" id="UP000610594">
    <property type="component" value="Unassembled WGS sequence"/>
</dbReference>
<feature type="non-terminal residue" evidence="2">
    <location>
        <position position="1"/>
    </location>
</feature>
<comment type="caution">
    <text evidence="2">The sequence shown here is derived from an EMBL/GenBank/DDBJ whole genome shotgun (WGS) entry which is preliminary data.</text>
</comment>
<evidence type="ECO:0000313" key="4">
    <source>
        <dbReference type="Proteomes" id="UP000610594"/>
    </source>
</evidence>
<reference evidence="2 4" key="1">
    <citation type="submission" date="2019-10" db="EMBL/GenBank/DDBJ databases">
        <title>Taxonomy of Antarctic Massilia spp.: description of Massilia rubra sp. nov., Massilia aquatica sp. nov., Massilia mucilaginosa sp. nov., Massilia frigida sp. nov. isolated from streams, lakes and regoliths.</title>
        <authorList>
            <person name="Holochova P."/>
            <person name="Sedlacek I."/>
            <person name="Kralova S."/>
            <person name="Maslanova I."/>
            <person name="Busse H.-J."/>
            <person name="Stankova E."/>
            <person name="Vrbovska V."/>
            <person name="Kovarovic V."/>
            <person name="Bartak M."/>
            <person name="Svec P."/>
            <person name="Pantucek R."/>
        </authorList>
    </citation>
    <scope>NUCLEOTIDE SEQUENCE [LARGE SCALE GENOMIC DNA]</scope>
    <source>
        <strain evidence="2 4">CCM 8694</strain>
    </source>
</reference>
<evidence type="ECO:0000313" key="3">
    <source>
        <dbReference type="EMBL" id="NHZ66917.1"/>
    </source>
</evidence>
<keyword evidence="4" id="KW-1185">Reference proteome</keyword>
<organism evidence="2 4">
    <name type="scientific">Massilia genomosp. 1</name>
    <dbReference type="NCBI Taxonomy" id="2609280"/>
    <lineage>
        <taxon>Bacteria</taxon>
        <taxon>Pseudomonadati</taxon>
        <taxon>Pseudomonadota</taxon>
        <taxon>Betaproteobacteria</taxon>
        <taxon>Burkholderiales</taxon>
        <taxon>Oxalobacteraceae</taxon>
        <taxon>Telluria group</taxon>
        <taxon>Massilia</taxon>
    </lineage>
</organism>
<evidence type="ECO:0000313" key="2">
    <source>
        <dbReference type="EMBL" id="NHZ62806.1"/>
    </source>
</evidence>
<dbReference type="InterPro" id="IPR039552">
    <property type="entry name" value="IS66_C"/>
</dbReference>
<proteinExistence type="predicted"/>
<sequence>AKANGLEPYTWLRRVLRDLPAAKTVDDVAALLPWNMKDLHTPDLTSGVTS</sequence>
<evidence type="ECO:0000259" key="1">
    <source>
        <dbReference type="Pfam" id="PF13817"/>
    </source>
</evidence>